<dbReference type="Gene3D" id="3.40.50.720">
    <property type="entry name" value="NAD(P)-binding Rossmann-like Domain"/>
    <property type="match status" value="1"/>
</dbReference>
<dbReference type="GO" id="GO:0050661">
    <property type="term" value="F:NADP binding"/>
    <property type="evidence" value="ECO:0007669"/>
    <property type="project" value="InterPro"/>
</dbReference>
<keyword evidence="4 8" id="KW-0521">NADP</keyword>
<comment type="function">
    <text evidence="8">Involved in the biosynthesis of the chorismate, which leads to the biosynthesis of aromatic amino acids. Catalyzes the reversible NADPH linked reduction of 3-dehydroshikimate (DHSA) to yield shikimate (SA).</text>
</comment>
<dbReference type="GO" id="GO:0008652">
    <property type="term" value="P:amino acid biosynthetic process"/>
    <property type="evidence" value="ECO:0007669"/>
    <property type="project" value="UniProtKB-KW"/>
</dbReference>
<dbReference type="KEGG" id="lcu:PL11_001365"/>
<feature type="binding site" evidence="8">
    <location>
        <position position="258"/>
    </location>
    <ligand>
        <name>shikimate</name>
        <dbReference type="ChEBI" id="CHEBI:36208"/>
    </ligand>
</feature>
<reference evidence="12 13" key="1">
    <citation type="journal article" date="2015" name="Genome Announc.">
        <title>Genome Sequence of Lactobacillus curieae CCTCC M 2011381T, a Novel Producer of Gamma-aminobutyric Acid.</title>
        <authorList>
            <person name="Wang Y."/>
            <person name="Wang Y."/>
            <person name="Lang C."/>
            <person name="Wei D."/>
            <person name="Xu P."/>
            <person name="Xie J."/>
        </authorList>
    </citation>
    <scope>NUCLEOTIDE SEQUENCE [LARGE SCALE GENOMIC DNA]</scope>
    <source>
        <strain evidence="12 13">CCTCC M 2011381</strain>
    </source>
</reference>
<evidence type="ECO:0000256" key="2">
    <source>
        <dbReference type="ARBA" id="ARBA00012962"/>
    </source>
</evidence>
<dbReference type="GO" id="GO:0009073">
    <property type="term" value="P:aromatic amino acid family biosynthetic process"/>
    <property type="evidence" value="ECO:0007669"/>
    <property type="project" value="UniProtKB-KW"/>
</dbReference>
<gene>
    <name evidence="8" type="primary">aroE</name>
    <name evidence="12" type="ORF">PL11_001365</name>
</gene>
<comment type="catalytic activity">
    <reaction evidence="7 8">
        <text>shikimate + NADP(+) = 3-dehydroshikimate + NADPH + H(+)</text>
        <dbReference type="Rhea" id="RHEA:17737"/>
        <dbReference type="ChEBI" id="CHEBI:15378"/>
        <dbReference type="ChEBI" id="CHEBI:16630"/>
        <dbReference type="ChEBI" id="CHEBI:36208"/>
        <dbReference type="ChEBI" id="CHEBI:57783"/>
        <dbReference type="ChEBI" id="CHEBI:58349"/>
        <dbReference type="EC" id="1.1.1.25"/>
    </reaction>
</comment>
<feature type="domain" description="Shikimate dehydrogenase substrate binding N-terminal" evidence="10">
    <location>
        <begin position="12"/>
        <end position="93"/>
    </location>
</feature>
<dbReference type="PANTHER" id="PTHR21089:SF1">
    <property type="entry name" value="BIFUNCTIONAL 3-DEHYDROQUINATE DEHYDRATASE_SHIKIMATE DEHYDROGENASE, CHLOROPLASTIC"/>
    <property type="match status" value="1"/>
</dbReference>
<dbReference type="InterPro" id="IPR006151">
    <property type="entry name" value="Shikm_DH/Glu-tRNA_Rdtase"/>
</dbReference>
<dbReference type="RefSeq" id="WP_035165780.1">
    <property type="nucleotide sequence ID" value="NZ_CP018906.1"/>
</dbReference>
<dbReference type="EMBL" id="CP018906">
    <property type="protein sequence ID" value="AQW20654.1"/>
    <property type="molecule type" value="Genomic_DNA"/>
</dbReference>
<name>A0A1S6QGB0_9LACO</name>
<dbReference type="HAMAP" id="MF_00222">
    <property type="entry name" value="Shikimate_DH_AroE"/>
    <property type="match status" value="1"/>
</dbReference>
<feature type="binding site" evidence="8">
    <location>
        <position position="91"/>
    </location>
    <ligand>
        <name>shikimate</name>
        <dbReference type="ChEBI" id="CHEBI:36208"/>
    </ligand>
</feature>
<dbReference type="GO" id="GO:0009423">
    <property type="term" value="P:chorismate biosynthetic process"/>
    <property type="evidence" value="ECO:0007669"/>
    <property type="project" value="UniProtKB-UniRule"/>
</dbReference>
<accession>A0A1S6QGB0</accession>
<evidence type="ECO:0000256" key="8">
    <source>
        <dbReference type="HAMAP-Rule" id="MF_00222"/>
    </source>
</evidence>
<evidence type="ECO:0000256" key="4">
    <source>
        <dbReference type="ARBA" id="ARBA00022857"/>
    </source>
</evidence>
<feature type="domain" description="Quinate/shikimate 5-dehydrogenase/glutamyl-tRNA reductase" evidence="9">
    <location>
        <begin position="114"/>
        <end position="200"/>
    </location>
</feature>
<dbReference type="SUPFAM" id="SSF51735">
    <property type="entry name" value="NAD(P)-binding Rossmann-fold domains"/>
    <property type="match status" value="1"/>
</dbReference>
<dbReference type="UniPathway" id="UPA00053">
    <property type="reaction ID" value="UER00087"/>
</dbReference>
<evidence type="ECO:0000259" key="10">
    <source>
        <dbReference type="Pfam" id="PF08501"/>
    </source>
</evidence>
<keyword evidence="13" id="KW-1185">Reference proteome</keyword>
<evidence type="ECO:0000256" key="6">
    <source>
        <dbReference type="ARBA" id="ARBA00023141"/>
    </source>
</evidence>
<dbReference type="Proteomes" id="UP000030361">
    <property type="component" value="Chromosome"/>
</dbReference>
<feature type="binding site" evidence="8">
    <location>
        <position position="230"/>
    </location>
    <ligand>
        <name>shikimate</name>
        <dbReference type="ChEBI" id="CHEBI:36208"/>
    </ligand>
</feature>
<feature type="binding site" evidence="8">
    <location>
        <position position="66"/>
    </location>
    <ligand>
        <name>shikimate</name>
        <dbReference type="ChEBI" id="CHEBI:36208"/>
    </ligand>
</feature>
<evidence type="ECO:0000313" key="12">
    <source>
        <dbReference type="EMBL" id="AQW20654.1"/>
    </source>
</evidence>
<organism evidence="12 13">
    <name type="scientific">Lentilactobacillus curieae</name>
    <dbReference type="NCBI Taxonomy" id="1138822"/>
    <lineage>
        <taxon>Bacteria</taxon>
        <taxon>Bacillati</taxon>
        <taxon>Bacillota</taxon>
        <taxon>Bacilli</taxon>
        <taxon>Lactobacillales</taxon>
        <taxon>Lactobacillaceae</taxon>
        <taxon>Lentilactobacillus</taxon>
    </lineage>
</organism>
<evidence type="ECO:0000259" key="11">
    <source>
        <dbReference type="Pfam" id="PF18317"/>
    </source>
</evidence>
<evidence type="ECO:0000259" key="9">
    <source>
        <dbReference type="Pfam" id="PF01488"/>
    </source>
</evidence>
<dbReference type="PANTHER" id="PTHR21089">
    <property type="entry name" value="SHIKIMATE DEHYDROGENASE"/>
    <property type="match status" value="1"/>
</dbReference>
<evidence type="ECO:0000256" key="3">
    <source>
        <dbReference type="ARBA" id="ARBA00022605"/>
    </source>
</evidence>
<dbReference type="InterPro" id="IPR046346">
    <property type="entry name" value="Aminoacid_DH-like_N_sf"/>
</dbReference>
<dbReference type="GO" id="GO:0004764">
    <property type="term" value="F:shikimate 3-dehydrogenase (NADP+) activity"/>
    <property type="evidence" value="ECO:0007669"/>
    <property type="project" value="UniProtKB-UniRule"/>
</dbReference>
<comment type="caution">
    <text evidence="8">Lacks conserved residue(s) required for the propagation of feature annotation.</text>
</comment>
<dbReference type="NCBIfam" id="TIGR00507">
    <property type="entry name" value="aroE"/>
    <property type="match status" value="1"/>
</dbReference>
<feature type="active site" description="Proton acceptor" evidence="8">
    <location>
        <position position="70"/>
    </location>
</feature>
<feature type="binding site" evidence="8">
    <location>
        <begin position="130"/>
        <end position="134"/>
    </location>
    <ligand>
        <name>NADP(+)</name>
        <dbReference type="ChEBI" id="CHEBI:58349"/>
    </ligand>
</feature>
<dbReference type="OrthoDB" id="9792692at2"/>
<sequence length="289" mass="31098">MVDGHTTLYGFIAHPARHSMSPLIHNMAFNELGLNSVYLAFDVQTAEIEPIFKSMRAMEIGGFNLSMPFKQTVLPHLDSLSDTARKLGAVNTVVNDHGFLTGYSTDGDGFIAALAHENVDVIGKHVTVLGAGGAAKSIVLALVKANSGKVTVFKRNNDSFAEVKKEMTGWGDQVSVVPFDDEAALENAIKDSDIVVNGTNVGMAGDNHFPLTPSQLANLHPDQVVFDAIYFPLVTPLLEVAKQKGCHVMNGTGMLVFQAAAAFKLWTGMNMPIDSVMNAVKKEVANRQK</sequence>
<dbReference type="InterPro" id="IPR013708">
    <property type="entry name" value="Shikimate_DH-bd_N"/>
</dbReference>
<proteinExistence type="inferred from homology"/>
<dbReference type="SUPFAM" id="SSF53223">
    <property type="entry name" value="Aminoacid dehydrogenase-like, N-terminal domain"/>
    <property type="match status" value="1"/>
</dbReference>
<dbReference type="NCBIfam" id="NF001319">
    <property type="entry name" value="PRK00258.3-3"/>
    <property type="match status" value="1"/>
</dbReference>
<dbReference type="EC" id="1.1.1.25" evidence="2 8"/>
<dbReference type="InterPro" id="IPR041121">
    <property type="entry name" value="SDH_C"/>
</dbReference>
<dbReference type="Pfam" id="PF01488">
    <property type="entry name" value="Shikimate_DH"/>
    <property type="match status" value="1"/>
</dbReference>
<dbReference type="AlphaFoldDB" id="A0A1S6QGB0"/>
<feature type="binding site" evidence="8">
    <location>
        <position position="106"/>
    </location>
    <ligand>
        <name>shikimate</name>
        <dbReference type="ChEBI" id="CHEBI:36208"/>
    </ligand>
</feature>
<dbReference type="Pfam" id="PF08501">
    <property type="entry name" value="Shikimate_dh_N"/>
    <property type="match status" value="1"/>
</dbReference>
<keyword evidence="5 8" id="KW-0560">Oxidoreductase</keyword>
<evidence type="ECO:0000256" key="7">
    <source>
        <dbReference type="ARBA" id="ARBA00049442"/>
    </source>
</evidence>
<dbReference type="InterPro" id="IPR036291">
    <property type="entry name" value="NAD(P)-bd_dom_sf"/>
</dbReference>
<dbReference type="eggNOG" id="COG0169">
    <property type="taxonomic scope" value="Bacteria"/>
</dbReference>
<evidence type="ECO:0000256" key="1">
    <source>
        <dbReference type="ARBA" id="ARBA00004871"/>
    </source>
</evidence>
<protein>
    <recommendedName>
        <fullName evidence="2 8">Shikimate dehydrogenase (NADP(+))</fullName>
        <shortName evidence="8">SDH</shortName>
        <ecNumber evidence="2 8">1.1.1.25</ecNumber>
    </recommendedName>
</protein>
<evidence type="ECO:0000313" key="13">
    <source>
        <dbReference type="Proteomes" id="UP000030361"/>
    </source>
</evidence>
<evidence type="ECO:0000256" key="5">
    <source>
        <dbReference type="ARBA" id="ARBA00023002"/>
    </source>
</evidence>
<feature type="domain" description="SDH C-terminal" evidence="11">
    <location>
        <begin position="251"/>
        <end position="281"/>
    </location>
</feature>
<comment type="similarity">
    <text evidence="8">Belongs to the shikimate dehydrogenase family.</text>
</comment>
<dbReference type="CDD" id="cd01065">
    <property type="entry name" value="NAD_bind_Shikimate_DH"/>
    <property type="match status" value="1"/>
</dbReference>
<comment type="pathway">
    <text evidence="1 8">Metabolic intermediate biosynthesis; chorismate biosynthesis; chorismate from D-erythrose 4-phosphate and phosphoenolpyruvate: step 4/7.</text>
</comment>
<feature type="binding site" evidence="8">
    <location>
        <position position="251"/>
    </location>
    <ligand>
        <name>NADP(+)</name>
        <dbReference type="ChEBI" id="CHEBI:58349"/>
    </ligand>
</feature>
<dbReference type="Gene3D" id="3.40.50.10860">
    <property type="entry name" value="Leucine Dehydrogenase, chain A, domain 1"/>
    <property type="match status" value="1"/>
</dbReference>
<keyword evidence="6 8" id="KW-0057">Aromatic amino acid biosynthesis</keyword>
<feature type="binding site" evidence="8">
    <location>
        <position position="228"/>
    </location>
    <ligand>
        <name>NADP(+)</name>
        <dbReference type="ChEBI" id="CHEBI:58349"/>
    </ligand>
</feature>
<keyword evidence="3 8" id="KW-0028">Amino-acid biosynthesis</keyword>
<feature type="binding site" evidence="8">
    <location>
        <begin position="19"/>
        <end position="21"/>
    </location>
    <ligand>
        <name>shikimate</name>
        <dbReference type="ChEBI" id="CHEBI:36208"/>
    </ligand>
</feature>
<dbReference type="GO" id="GO:0019632">
    <property type="term" value="P:shikimate metabolic process"/>
    <property type="evidence" value="ECO:0007669"/>
    <property type="project" value="InterPro"/>
</dbReference>
<feature type="binding site" evidence="8">
    <location>
        <position position="82"/>
    </location>
    <ligand>
        <name>NADP(+)</name>
        <dbReference type="ChEBI" id="CHEBI:58349"/>
    </ligand>
</feature>
<dbReference type="InterPro" id="IPR022893">
    <property type="entry name" value="Shikimate_DH_fam"/>
</dbReference>
<dbReference type="InterPro" id="IPR011342">
    <property type="entry name" value="Shikimate_DH"/>
</dbReference>
<dbReference type="Pfam" id="PF18317">
    <property type="entry name" value="SDH_C"/>
    <property type="match status" value="1"/>
</dbReference>
<comment type="subunit">
    <text evidence="8">Homodimer.</text>
</comment>